<protein>
    <submittedName>
        <fullName evidence="3">Glycosyltransferase family 4 protein</fullName>
    </submittedName>
</protein>
<gene>
    <name evidence="3" type="ORF">FPZ43_17130</name>
</gene>
<reference evidence="3 4" key="1">
    <citation type="submission" date="2019-07" db="EMBL/GenBank/DDBJ databases">
        <authorList>
            <person name="Kim J."/>
        </authorList>
    </citation>
    <scope>NUCLEOTIDE SEQUENCE [LARGE SCALE GENOMIC DNA]</scope>
    <source>
        <strain evidence="4">dk17</strain>
    </source>
</reference>
<name>A0A563U0N1_9SPHI</name>
<accession>A0A563U0N1</accession>
<comment type="caution">
    <text evidence="3">The sequence shown here is derived from an EMBL/GenBank/DDBJ whole genome shotgun (WGS) entry which is preliminary data.</text>
</comment>
<proteinExistence type="predicted"/>
<dbReference type="AlphaFoldDB" id="A0A563U0N1"/>
<evidence type="ECO:0000313" key="3">
    <source>
        <dbReference type="EMBL" id="TWR25195.1"/>
    </source>
</evidence>
<dbReference type="InterPro" id="IPR028098">
    <property type="entry name" value="Glyco_trans_4-like_N"/>
</dbReference>
<feature type="domain" description="Glycosyl transferase family 1" evidence="1">
    <location>
        <begin position="169"/>
        <end position="307"/>
    </location>
</feature>
<dbReference type="Gene3D" id="3.40.50.2000">
    <property type="entry name" value="Glycogen Phosphorylase B"/>
    <property type="match status" value="2"/>
</dbReference>
<dbReference type="Pfam" id="PF00534">
    <property type="entry name" value="Glycos_transf_1"/>
    <property type="match status" value="1"/>
</dbReference>
<dbReference type="OrthoDB" id="9801573at2"/>
<dbReference type="PANTHER" id="PTHR45947:SF3">
    <property type="entry name" value="SULFOQUINOVOSYL TRANSFERASE SQD2"/>
    <property type="match status" value="1"/>
</dbReference>
<dbReference type="RefSeq" id="WP_146383166.1">
    <property type="nucleotide sequence ID" value="NZ_VOEJ01000009.1"/>
</dbReference>
<organism evidence="3 4">
    <name type="scientific">Mucilaginibacter pallidiroseus</name>
    <dbReference type="NCBI Taxonomy" id="2599295"/>
    <lineage>
        <taxon>Bacteria</taxon>
        <taxon>Pseudomonadati</taxon>
        <taxon>Bacteroidota</taxon>
        <taxon>Sphingobacteriia</taxon>
        <taxon>Sphingobacteriales</taxon>
        <taxon>Sphingobacteriaceae</taxon>
        <taxon>Mucilaginibacter</taxon>
    </lineage>
</organism>
<dbReference type="InterPro" id="IPR001296">
    <property type="entry name" value="Glyco_trans_1"/>
</dbReference>
<dbReference type="Pfam" id="PF13439">
    <property type="entry name" value="Glyco_transf_4"/>
    <property type="match status" value="1"/>
</dbReference>
<dbReference type="CDD" id="cd03802">
    <property type="entry name" value="GT4_AviGT4-like"/>
    <property type="match status" value="1"/>
</dbReference>
<evidence type="ECO:0000259" key="2">
    <source>
        <dbReference type="Pfam" id="PF13439"/>
    </source>
</evidence>
<sequence>MKIALIVNPLIPVPPDKYGGIERIVYMLIKELVKAGHDVTLYANPQSKPGCKLIGYTESERYGLGDMIKINKLTMSIAFKGFDLVHTFGRMSNLALLMALKIPKIVSYQLPPTISQVKKAVKIAPSQSLHFTACSNFIANQISAYCNVSTIYNGVSLSDYNFNKTVKPDAPLVFLGRIQKEKGTDVAIKVALKTGRNLIIAGNIPNEPSHRLYFEKEVKPHIDDARIVYIGPVDDKQKNDLLHGAAAMLMPVTWDEPFGIVMTEALACGTPVIGFNRGAVPEVVINGYNGFVCNTVEEMMKAVNNVSDIDRANCRKTVEEKFSADVLASQYQDLYKKAISTL</sequence>
<dbReference type="EMBL" id="VOEJ01000009">
    <property type="protein sequence ID" value="TWR25195.1"/>
    <property type="molecule type" value="Genomic_DNA"/>
</dbReference>
<dbReference type="PANTHER" id="PTHR45947">
    <property type="entry name" value="SULFOQUINOVOSYL TRANSFERASE SQD2"/>
    <property type="match status" value="1"/>
</dbReference>
<evidence type="ECO:0000259" key="1">
    <source>
        <dbReference type="Pfam" id="PF00534"/>
    </source>
</evidence>
<feature type="domain" description="Glycosyltransferase subfamily 4-like N-terminal" evidence="2">
    <location>
        <begin position="18"/>
        <end position="158"/>
    </location>
</feature>
<keyword evidence="4" id="KW-1185">Reference proteome</keyword>
<dbReference type="SUPFAM" id="SSF53756">
    <property type="entry name" value="UDP-Glycosyltransferase/glycogen phosphorylase"/>
    <property type="match status" value="1"/>
</dbReference>
<keyword evidence="3" id="KW-0808">Transferase</keyword>
<dbReference type="GO" id="GO:0016757">
    <property type="term" value="F:glycosyltransferase activity"/>
    <property type="evidence" value="ECO:0007669"/>
    <property type="project" value="InterPro"/>
</dbReference>
<evidence type="ECO:0000313" key="4">
    <source>
        <dbReference type="Proteomes" id="UP000320042"/>
    </source>
</evidence>
<dbReference type="InterPro" id="IPR050194">
    <property type="entry name" value="Glycosyltransferase_grp1"/>
</dbReference>
<dbReference type="Proteomes" id="UP000320042">
    <property type="component" value="Unassembled WGS sequence"/>
</dbReference>